<evidence type="ECO:0000256" key="4">
    <source>
        <dbReference type="ARBA" id="ARBA00022801"/>
    </source>
</evidence>
<dbReference type="InterPro" id="IPR036649">
    <property type="entry name" value="Pyrophosphatase_sf"/>
</dbReference>
<dbReference type="EMBL" id="JAARVD010000008">
    <property type="protein sequence ID" value="MBC1798038.1"/>
    <property type="molecule type" value="Genomic_DNA"/>
</dbReference>
<keyword evidence="4" id="KW-0378">Hydrolase</keyword>
<dbReference type="SUPFAM" id="SSF50324">
    <property type="entry name" value="Inorganic pyrophosphatase"/>
    <property type="match status" value="1"/>
</dbReference>
<dbReference type="AlphaFoldDB" id="A0A842B6H3"/>
<evidence type="ECO:0000256" key="1">
    <source>
        <dbReference type="ARBA" id="ARBA00001946"/>
    </source>
</evidence>
<comment type="caution">
    <text evidence="6">The sequence shown here is derived from an EMBL/GenBank/DDBJ whole genome shotgun (WGS) entry which is preliminary data.</text>
</comment>
<comment type="cofactor">
    <cofactor evidence="1">
        <name>Mg(2+)</name>
        <dbReference type="ChEBI" id="CHEBI:18420"/>
    </cofactor>
</comment>
<keyword evidence="3" id="KW-0479">Metal-binding</keyword>
<dbReference type="RefSeq" id="WP_185545525.1">
    <property type="nucleotide sequence ID" value="NZ_JAARVD010000008.1"/>
</dbReference>
<dbReference type="GO" id="GO:0000287">
    <property type="term" value="F:magnesium ion binding"/>
    <property type="evidence" value="ECO:0007669"/>
    <property type="project" value="InterPro"/>
</dbReference>
<evidence type="ECO:0000313" key="7">
    <source>
        <dbReference type="Proteomes" id="UP000548082"/>
    </source>
</evidence>
<organism evidence="6 7">
    <name type="scientific">Listeria booriae</name>
    <dbReference type="NCBI Taxonomy" id="1552123"/>
    <lineage>
        <taxon>Bacteria</taxon>
        <taxon>Bacillati</taxon>
        <taxon>Bacillota</taxon>
        <taxon>Bacilli</taxon>
        <taxon>Bacillales</taxon>
        <taxon>Listeriaceae</taxon>
        <taxon>Listeria</taxon>
    </lineage>
</organism>
<accession>A0A842B6H3</accession>
<dbReference type="GO" id="GO:0004427">
    <property type="term" value="F:inorganic diphosphate phosphatase activity"/>
    <property type="evidence" value="ECO:0007669"/>
    <property type="project" value="UniProtKB-EC"/>
</dbReference>
<dbReference type="InterPro" id="IPR008162">
    <property type="entry name" value="Pyrophosphatase"/>
</dbReference>
<name>A0A842B6H3_9LIST</name>
<dbReference type="Gene3D" id="3.90.80.10">
    <property type="entry name" value="Inorganic pyrophosphatase"/>
    <property type="match status" value="1"/>
</dbReference>
<dbReference type="Proteomes" id="UP000548082">
    <property type="component" value="Unassembled WGS sequence"/>
</dbReference>
<keyword evidence="5" id="KW-0460">Magnesium</keyword>
<sequence length="119" mass="13782">MIPNKERHQMTMEKLKLRVTIDRPIGFKDDYGNIYPINYGFVPGVIAGDGEEQDVYIISKNATTPLDIFEGILVAVIRRKNDTEDKWVVTSKNELLSKQEISEKTRFIEQYFDSVIEIL</sequence>
<evidence type="ECO:0000256" key="5">
    <source>
        <dbReference type="ARBA" id="ARBA00022842"/>
    </source>
</evidence>
<protein>
    <recommendedName>
        <fullName evidence="2">inorganic diphosphatase</fullName>
        <ecNumber evidence="2">3.6.1.1</ecNumber>
    </recommendedName>
</protein>
<evidence type="ECO:0000256" key="3">
    <source>
        <dbReference type="ARBA" id="ARBA00022723"/>
    </source>
</evidence>
<proteinExistence type="predicted"/>
<dbReference type="Pfam" id="PF00719">
    <property type="entry name" value="Pyrophosphatase"/>
    <property type="match status" value="1"/>
</dbReference>
<dbReference type="EC" id="3.6.1.1" evidence="2"/>
<evidence type="ECO:0000256" key="2">
    <source>
        <dbReference type="ARBA" id="ARBA00012146"/>
    </source>
</evidence>
<reference evidence="6 7" key="1">
    <citation type="submission" date="2020-03" db="EMBL/GenBank/DDBJ databases">
        <title>Soil Listeria distribution.</title>
        <authorList>
            <person name="Liao J."/>
            <person name="Wiedmann M."/>
        </authorList>
    </citation>
    <scope>NUCLEOTIDE SEQUENCE [LARGE SCALE GENOMIC DNA]</scope>
    <source>
        <strain evidence="6 7">FSL L7-0990</strain>
    </source>
</reference>
<evidence type="ECO:0000313" key="6">
    <source>
        <dbReference type="EMBL" id="MBC1798038.1"/>
    </source>
</evidence>
<gene>
    <name evidence="6" type="ORF">HCA55_14980</name>
</gene>
<dbReference type="GO" id="GO:0005737">
    <property type="term" value="C:cytoplasm"/>
    <property type="evidence" value="ECO:0007669"/>
    <property type="project" value="InterPro"/>
</dbReference>
<dbReference type="GO" id="GO:0006796">
    <property type="term" value="P:phosphate-containing compound metabolic process"/>
    <property type="evidence" value="ECO:0007669"/>
    <property type="project" value="InterPro"/>
</dbReference>